<reference evidence="3 4" key="1">
    <citation type="submission" date="2017-12" db="EMBL/GenBank/DDBJ databases">
        <title>High-resolution comparative analysis of great ape genomes.</title>
        <authorList>
            <person name="Pollen A."/>
            <person name="Hastie A."/>
            <person name="Hormozdiari F."/>
            <person name="Dougherty M."/>
            <person name="Liu R."/>
            <person name="Chaisson M."/>
            <person name="Hoppe E."/>
            <person name="Hill C."/>
            <person name="Pang A."/>
            <person name="Hillier L."/>
            <person name="Baker C."/>
            <person name="Armstrong J."/>
            <person name="Shendure J."/>
            <person name="Paten B."/>
            <person name="Wilson R."/>
            <person name="Chao H."/>
            <person name="Schneider V."/>
            <person name="Ventura M."/>
            <person name="Kronenberg Z."/>
            <person name="Murali S."/>
            <person name="Gordon D."/>
            <person name="Cantsilieris S."/>
            <person name="Munson K."/>
            <person name="Nelson B."/>
            <person name="Raja A."/>
            <person name="Underwood J."/>
            <person name="Diekhans M."/>
            <person name="Fiddes I."/>
            <person name="Haussler D."/>
            <person name="Eichler E."/>
        </authorList>
    </citation>
    <scope>NUCLEOTIDE SEQUENCE [LARGE SCALE GENOMIC DNA]</scope>
    <source>
        <strain evidence="3">Yerkes chimp pedigree #C0471</strain>
    </source>
</reference>
<dbReference type="AlphaFoldDB" id="A0A2J8NIZ1"/>
<dbReference type="PANTHER" id="PTHR12552">
    <property type="entry name" value="OLIGOPHRENIN 1"/>
    <property type="match status" value="1"/>
</dbReference>
<feature type="region of interest" description="Disordered" evidence="1">
    <location>
        <begin position="68"/>
        <end position="91"/>
    </location>
</feature>
<accession>A0A2J8NIZ1</accession>
<evidence type="ECO:0000259" key="2">
    <source>
        <dbReference type="PROSITE" id="PS50003"/>
    </source>
</evidence>
<dbReference type="InterPro" id="IPR001849">
    <property type="entry name" value="PH_domain"/>
</dbReference>
<dbReference type="CDD" id="cd01249">
    <property type="entry name" value="BAR-PH_GRAF_family"/>
    <property type="match status" value="1"/>
</dbReference>
<dbReference type="PROSITE" id="PS50003">
    <property type="entry name" value="PH_DOMAIN"/>
    <property type="match status" value="1"/>
</dbReference>
<evidence type="ECO:0000313" key="4">
    <source>
        <dbReference type="Proteomes" id="UP000236370"/>
    </source>
</evidence>
<feature type="compositionally biased region" description="Polar residues" evidence="1">
    <location>
        <begin position="72"/>
        <end position="91"/>
    </location>
</feature>
<proteinExistence type="predicted"/>
<dbReference type="GO" id="GO:0005096">
    <property type="term" value="F:GTPase activator activity"/>
    <property type="evidence" value="ECO:0007669"/>
    <property type="project" value="InterPro"/>
</dbReference>
<dbReference type="Pfam" id="PF00169">
    <property type="entry name" value="PH"/>
    <property type="match status" value="1"/>
</dbReference>
<sequence>MVPFDQKSGGKGGEDESVTLKSCTRRKTDSIEKRFCFDVEAVDRPGVITMQALSEEDRRLWMEAMDGREPVYNSNKDSQSEGTAQLDSIGF</sequence>
<dbReference type="InterPro" id="IPR011993">
    <property type="entry name" value="PH-like_dom_sf"/>
</dbReference>
<dbReference type="InterPro" id="IPR047234">
    <property type="entry name" value="GRAF_fam"/>
</dbReference>
<dbReference type="InterPro" id="IPR047225">
    <property type="entry name" value="PH_GRAF"/>
</dbReference>
<dbReference type="SUPFAM" id="SSF50729">
    <property type="entry name" value="PH domain-like"/>
    <property type="match status" value="1"/>
</dbReference>
<name>A0A2J8NIZ1_PANTR</name>
<evidence type="ECO:0000313" key="3">
    <source>
        <dbReference type="EMBL" id="PNI71737.1"/>
    </source>
</evidence>
<feature type="domain" description="PH" evidence="2">
    <location>
        <begin position="1"/>
        <end position="70"/>
    </location>
</feature>
<organism evidence="3 4">
    <name type="scientific">Pan troglodytes</name>
    <name type="common">Chimpanzee</name>
    <dbReference type="NCBI Taxonomy" id="9598"/>
    <lineage>
        <taxon>Eukaryota</taxon>
        <taxon>Metazoa</taxon>
        <taxon>Chordata</taxon>
        <taxon>Craniata</taxon>
        <taxon>Vertebrata</taxon>
        <taxon>Euteleostomi</taxon>
        <taxon>Mammalia</taxon>
        <taxon>Eutheria</taxon>
        <taxon>Euarchontoglires</taxon>
        <taxon>Primates</taxon>
        <taxon>Haplorrhini</taxon>
        <taxon>Catarrhini</taxon>
        <taxon>Hominidae</taxon>
        <taxon>Pan</taxon>
    </lineage>
</organism>
<dbReference type="EMBL" id="NBAG03000228">
    <property type="protein sequence ID" value="PNI71737.1"/>
    <property type="molecule type" value="Genomic_DNA"/>
</dbReference>
<dbReference type="PANTHER" id="PTHR12552:SF4">
    <property type="entry name" value="RHO GTPASE-ACTIVATING PROTEIN 26"/>
    <property type="match status" value="1"/>
</dbReference>
<evidence type="ECO:0000256" key="1">
    <source>
        <dbReference type="SAM" id="MobiDB-lite"/>
    </source>
</evidence>
<dbReference type="Gene3D" id="2.30.29.30">
    <property type="entry name" value="Pleckstrin-homology domain (PH domain)/Phosphotyrosine-binding domain (PTB)"/>
    <property type="match status" value="1"/>
</dbReference>
<gene>
    <name evidence="3" type="ORF">CK820_G0009963</name>
</gene>
<protein>
    <submittedName>
        <fullName evidence="3">ARHGAP26 isoform 6</fullName>
    </submittedName>
</protein>
<feature type="non-terminal residue" evidence="3">
    <location>
        <position position="91"/>
    </location>
</feature>
<dbReference type="Proteomes" id="UP000236370">
    <property type="component" value="Unassembled WGS sequence"/>
</dbReference>
<comment type="caution">
    <text evidence="3">The sequence shown here is derived from an EMBL/GenBank/DDBJ whole genome shotgun (WGS) entry which is preliminary data.</text>
</comment>
<feature type="region of interest" description="Disordered" evidence="1">
    <location>
        <begin position="1"/>
        <end position="21"/>
    </location>
</feature>